<keyword evidence="3" id="KW-1185">Reference proteome</keyword>
<dbReference type="OrthoDB" id="9787127at2"/>
<protein>
    <submittedName>
        <fullName evidence="2">Uncharacterized protein DUF262</fullName>
    </submittedName>
</protein>
<name>A0A4R6RTE9_9MICO</name>
<proteinExistence type="predicted"/>
<gene>
    <name evidence="2" type="ORF">EDF62_3351</name>
</gene>
<dbReference type="AlphaFoldDB" id="A0A4R6RTE9"/>
<organism evidence="2 3">
    <name type="scientific">Leucobacter luti</name>
    <dbReference type="NCBI Taxonomy" id="340320"/>
    <lineage>
        <taxon>Bacteria</taxon>
        <taxon>Bacillati</taxon>
        <taxon>Actinomycetota</taxon>
        <taxon>Actinomycetes</taxon>
        <taxon>Micrococcales</taxon>
        <taxon>Microbacteriaceae</taxon>
        <taxon>Leucobacter</taxon>
    </lineage>
</organism>
<dbReference type="PANTHER" id="PTHR39639:SF1">
    <property type="entry name" value="DUF262 DOMAIN-CONTAINING PROTEIN"/>
    <property type="match status" value="1"/>
</dbReference>
<comment type="caution">
    <text evidence="2">The sequence shown here is derived from an EMBL/GenBank/DDBJ whole genome shotgun (WGS) entry which is preliminary data.</text>
</comment>
<dbReference type="InterPro" id="IPR004919">
    <property type="entry name" value="GmrSD_N"/>
</dbReference>
<sequence length="191" mass="20815">MTRQTAHPITHQTLTASNRSAREVARLLAAGDLSPAYQRGSVWTDDQRIGLIRSWLIGMPIPAVIINDRLAPPWPKAVDGFPLGNHLYGVIDGKQRIETAIAWFDGLLPVPASWFPAEQVADTTVTDDGLYVTYQQLTPTGQRLFTNRALLPVIETAVGTIAEEADLYLLVNAAGTQQTEADLANAKLISE</sequence>
<evidence type="ECO:0000313" key="2">
    <source>
        <dbReference type="EMBL" id="TDP89597.1"/>
    </source>
</evidence>
<dbReference type="Proteomes" id="UP000295601">
    <property type="component" value="Unassembled WGS sequence"/>
</dbReference>
<dbReference type="Pfam" id="PF03235">
    <property type="entry name" value="GmrSD_N"/>
    <property type="match status" value="1"/>
</dbReference>
<reference evidence="2 3" key="1">
    <citation type="submission" date="2019-03" db="EMBL/GenBank/DDBJ databases">
        <title>Genomic analyses of the natural microbiome of Caenorhabditis elegans.</title>
        <authorList>
            <person name="Samuel B."/>
        </authorList>
    </citation>
    <scope>NUCLEOTIDE SEQUENCE [LARGE SCALE GENOMIC DNA]</scope>
    <source>
        <strain evidence="2 3">JUb18</strain>
    </source>
</reference>
<feature type="domain" description="GmrSD restriction endonucleases N-terminal" evidence="1">
    <location>
        <begin position="33"/>
        <end position="188"/>
    </location>
</feature>
<dbReference type="PANTHER" id="PTHR39639">
    <property type="entry name" value="CHROMOSOME 16, WHOLE GENOME SHOTGUN SEQUENCE"/>
    <property type="match status" value="1"/>
</dbReference>
<accession>A0A4R6RTE9</accession>
<evidence type="ECO:0000313" key="3">
    <source>
        <dbReference type="Proteomes" id="UP000295601"/>
    </source>
</evidence>
<evidence type="ECO:0000259" key="1">
    <source>
        <dbReference type="Pfam" id="PF03235"/>
    </source>
</evidence>
<dbReference type="EMBL" id="SNYA01000009">
    <property type="protein sequence ID" value="TDP89597.1"/>
    <property type="molecule type" value="Genomic_DNA"/>
</dbReference>
<dbReference type="RefSeq" id="WP_133617843.1">
    <property type="nucleotide sequence ID" value="NZ_SNYA01000009.1"/>
</dbReference>